<evidence type="ECO:0000313" key="1">
    <source>
        <dbReference type="EMBL" id="KAF7333889.1"/>
    </source>
</evidence>
<accession>A0A8H6X4J3</accession>
<evidence type="ECO:0000313" key="2">
    <source>
        <dbReference type="Proteomes" id="UP000623467"/>
    </source>
</evidence>
<sequence>MPLERGTNSSSATRFCDYSSTLPSSWALIAGASSQVWTDYANGALDVVVSDGGTNSVLSGDPPMSTGQSGSERVCSSSRTTTAHLNFDNTTVYMYSGTILHVY</sequence>
<gene>
    <name evidence="1" type="ORF">MSAN_02401600</name>
</gene>
<reference evidence="1" key="1">
    <citation type="submission" date="2020-05" db="EMBL/GenBank/DDBJ databases">
        <title>Mycena genomes resolve the evolution of fungal bioluminescence.</title>
        <authorList>
            <person name="Tsai I.J."/>
        </authorList>
    </citation>
    <scope>NUCLEOTIDE SEQUENCE</scope>
    <source>
        <strain evidence="1">160909Yilan</strain>
    </source>
</reference>
<protein>
    <submittedName>
        <fullName evidence="1">Uncharacterized protein</fullName>
    </submittedName>
</protein>
<proteinExistence type="predicted"/>
<name>A0A8H6X4J3_9AGAR</name>
<dbReference type="EMBL" id="JACAZH010000051">
    <property type="protein sequence ID" value="KAF7333889.1"/>
    <property type="molecule type" value="Genomic_DNA"/>
</dbReference>
<dbReference type="AlphaFoldDB" id="A0A8H6X4J3"/>
<comment type="caution">
    <text evidence="1">The sequence shown here is derived from an EMBL/GenBank/DDBJ whole genome shotgun (WGS) entry which is preliminary data.</text>
</comment>
<organism evidence="1 2">
    <name type="scientific">Mycena sanguinolenta</name>
    <dbReference type="NCBI Taxonomy" id="230812"/>
    <lineage>
        <taxon>Eukaryota</taxon>
        <taxon>Fungi</taxon>
        <taxon>Dikarya</taxon>
        <taxon>Basidiomycota</taxon>
        <taxon>Agaricomycotina</taxon>
        <taxon>Agaricomycetes</taxon>
        <taxon>Agaricomycetidae</taxon>
        <taxon>Agaricales</taxon>
        <taxon>Marasmiineae</taxon>
        <taxon>Mycenaceae</taxon>
        <taxon>Mycena</taxon>
    </lineage>
</organism>
<keyword evidence="2" id="KW-1185">Reference proteome</keyword>
<dbReference type="Proteomes" id="UP000623467">
    <property type="component" value="Unassembled WGS sequence"/>
</dbReference>